<dbReference type="InParanoid" id="A0A2G5E7B1"/>
<dbReference type="PANTHER" id="PTHR48206:SF1">
    <property type="entry name" value="CHLOROPLAST SENSOR KINASE, CHLOROPLASTIC"/>
    <property type="match status" value="1"/>
</dbReference>
<protein>
    <recommendedName>
        <fullName evidence="2">Histidine kinase/HSP90-like ATPase domain-containing protein</fullName>
    </recommendedName>
</protein>
<feature type="compositionally biased region" description="Polar residues" evidence="1">
    <location>
        <begin position="58"/>
        <end position="78"/>
    </location>
</feature>
<dbReference type="Proteomes" id="UP000230069">
    <property type="component" value="Unassembled WGS sequence"/>
</dbReference>
<evidence type="ECO:0000259" key="2">
    <source>
        <dbReference type="Pfam" id="PF02518"/>
    </source>
</evidence>
<proteinExistence type="predicted"/>
<dbReference type="STRING" id="218851.A0A2G5E7B1"/>
<name>A0A2G5E7B1_AQUCA</name>
<reference evidence="3 4" key="1">
    <citation type="submission" date="2017-09" db="EMBL/GenBank/DDBJ databases">
        <title>WGS assembly of Aquilegia coerulea Goldsmith.</title>
        <authorList>
            <person name="Hodges S."/>
            <person name="Kramer E."/>
            <person name="Nordborg M."/>
            <person name="Tomkins J."/>
            <person name="Borevitz J."/>
            <person name="Derieg N."/>
            <person name="Yan J."/>
            <person name="Mihaltcheva S."/>
            <person name="Hayes R.D."/>
            <person name="Rokhsar D."/>
        </authorList>
    </citation>
    <scope>NUCLEOTIDE SEQUENCE [LARGE SCALE GENOMIC DNA]</scope>
    <source>
        <strain evidence="4">cv. Goldsmith</strain>
    </source>
</reference>
<feature type="domain" description="Histidine kinase/HSP90-like ATPase" evidence="2">
    <location>
        <begin position="517"/>
        <end position="638"/>
    </location>
</feature>
<sequence length="652" mass="72510">MMMLSAVIPAKSLLSDSNHIIINNNTTHYPLKFLSNNCHLSFRPNNNNNASSSSLANGISQDNNNNEYNSFQNRNPNSNREILHHQVNHNDEDDDDDDLVTSASAIAAVIRKASSSSHVDFVQRIEKKETNRLGSPSSDFQRLCSEQLDLFRKIVDREAILSVYVRDAGSYVMDRLELRRVTLYPGTHVAESADVVVLIGSFGISTGLRVAEASLSNRDVEVIHECRAVVFPMVKHPFVVGFLVAEFPMMEFETCDNVGGDGKDLQLCTSPEPYPLPLHIERNRWDTKSFKEDPPKTFQRFTAEQKSSVINISRSLAMAYVMDQKAMLLQQSSWQNNIRMSELVEQIRGSLSSIRSLSKMLSIHMKRSEISYDVIEDILVQGDRMRDTLQQLQDAVYLTKANIVRYNEESLRKMKHSAYVRPETGSSQFLENILGESHTDKTKQLHQAYPLSSAAKDLEMPMPPLALAPLRQHNIRPCDVSNVLADLAGAAGPLAHKLQRTVKLCEISQSLEVAVEESALRQALSNLIEGALLRTHPGGKVEIISTGAPAGGVLVVIDDDGPDMHYMTQMHSLTPFGPDLLSDGMIEDNMTWNFVSGLTVAREILESYGCVVRVISPHIRDAVFGAGGTRIELWFPSQTSTSDSTTSPTQEA</sequence>
<gene>
    <name evidence="3" type="ORF">AQUCO_01100488v1</name>
</gene>
<dbReference type="OrthoDB" id="43364at2759"/>
<dbReference type="InterPro" id="IPR036890">
    <property type="entry name" value="HATPase_C_sf"/>
</dbReference>
<evidence type="ECO:0000256" key="1">
    <source>
        <dbReference type="SAM" id="MobiDB-lite"/>
    </source>
</evidence>
<dbReference type="AlphaFoldDB" id="A0A2G5E7B1"/>
<dbReference type="EMBL" id="KZ305028">
    <property type="protein sequence ID" value="PIA51658.1"/>
    <property type="molecule type" value="Genomic_DNA"/>
</dbReference>
<dbReference type="PANTHER" id="PTHR48206">
    <property type="entry name" value="CHLOROPLAST SENSOR KINASE, CHLOROPLASTIC"/>
    <property type="match status" value="1"/>
</dbReference>
<evidence type="ECO:0000313" key="4">
    <source>
        <dbReference type="Proteomes" id="UP000230069"/>
    </source>
</evidence>
<dbReference type="InterPro" id="IPR053334">
    <property type="entry name" value="Chloroplast_Sensor_Kinase"/>
</dbReference>
<dbReference type="SUPFAM" id="SSF55874">
    <property type="entry name" value="ATPase domain of HSP90 chaperone/DNA topoisomerase II/histidine kinase"/>
    <property type="match status" value="1"/>
</dbReference>
<dbReference type="InterPro" id="IPR003594">
    <property type="entry name" value="HATPase_dom"/>
</dbReference>
<keyword evidence="4" id="KW-1185">Reference proteome</keyword>
<evidence type="ECO:0000313" key="3">
    <source>
        <dbReference type="EMBL" id="PIA51658.1"/>
    </source>
</evidence>
<organism evidence="3 4">
    <name type="scientific">Aquilegia coerulea</name>
    <name type="common">Rocky mountain columbine</name>
    <dbReference type="NCBI Taxonomy" id="218851"/>
    <lineage>
        <taxon>Eukaryota</taxon>
        <taxon>Viridiplantae</taxon>
        <taxon>Streptophyta</taxon>
        <taxon>Embryophyta</taxon>
        <taxon>Tracheophyta</taxon>
        <taxon>Spermatophyta</taxon>
        <taxon>Magnoliopsida</taxon>
        <taxon>Ranunculales</taxon>
        <taxon>Ranunculaceae</taxon>
        <taxon>Thalictroideae</taxon>
        <taxon>Aquilegia</taxon>
    </lineage>
</organism>
<dbReference type="Pfam" id="PF02518">
    <property type="entry name" value="HATPase_c"/>
    <property type="match status" value="1"/>
</dbReference>
<accession>A0A2G5E7B1</accession>
<feature type="region of interest" description="Disordered" evidence="1">
    <location>
        <begin position="49"/>
        <end position="78"/>
    </location>
</feature>
<dbReference type="FunCoup" id="A0A2G5E7B1">
    <property type="interactions" value="1193"/>
</dbReference>
<dbReference type="Gene3D" id="3.30.565.10">
    <property type="entry name" value="Histidine kinase-like ATPase, C-terminal domain"/>
    <property type="match status" value="1"/>
</dbReference>